<evidence type="ECO:0000256" key="1">
    <source>
        <dbReference type="SAM" id="MobiDB-lite"/>
    </source>
</evidence>
<feature type="compositionally biased region" description="Acidic residues" evidence="1">
    <location>
        <begin position="12"/>
        <end position="24"/>
    </location>
</feature>
<proteinExistence type="predicted"/>
<organism evidence="3 4">
    <name type="scientific">Vitis vinifera</name>
    <name type="common">Grape</name>
    <dbReference type="NCBI Taxonomy" id="29760"/>
    <lineage>
        <taxon>Eukaryota</taxon>
        <taxon>Viridiplantae</taxon>
        <taxon>Streptophyta</taxon>
        <taxon>Embryophyta</taxon>
        <taxon>Tracheophyta</taxon>
        <taxon>Spermatophyta</taxon>
        <taxon>Magnoliopsida</taxon>
        <taxon>eudicotyledons</taxon>
        <taxon>Gunneridae</taxon>
        <taxon>Pentapetalae</taxon>
        <taxon>rosids</taxon>
        <taxon>Vitales</taxon>
        <taxon>Vitaceae</taxon>
        <taxon>Viteae</taxon>
        <taxon>Vitis</taxon>
    </lineage>
</organism>
<dbReference type="Proteomes" id="UP001227230">
    <property type="component" value="Chromosome 2"/>
</dbReference>
<dbReference type="EMBL" id="CP126649">
    <property type="protein sequence ID" value="WJZ82015.1"/>
    <property type="molecule type" value="Genomic_DNA"/>
</dbReference>
<keyword evidence="4" id="KW-1185">Reference proteome</keyword>
<evidence type="ECO:0000313" key="3">
    <source>
        <dbReference type="EMBL" id="WJZ82015.1"/>
    </source>
</evidence>
<evidence type="ECO:0000259" key="2">
    <source>
        <dbReference type="PROSITE" id="PS51746"/>
    </source>
</evidence>
<dbReference type="InterPro" id="IPR036457">
    <property type="entry name" value="PPM-type-like_dom_sf"/>
</dbReference>
<dbReference type="Pfam" id="PF00481">
    <property type="entry name" value="PP2C"/>
    <property type="match status" value="1"/>
</dbReference>
<dbReference type="InterPro" id="IPR001932">
    <property type="entry name" value="PPM-type_phosphatase-like_dom"/>
</dbReference>
<gene>
    <name evidence="3" type="ORF">VitviT2T_001813</name>
</gene>
<feature type="domain" description="PPM-type phosphatase" evidence="2">
    <location>
        <begin position="1"/>
        <end position="90"/>
    </location>
</feature>
<reference evidence="3 4" key="1">
    <citation type="journal article" date="2023" name="Hortic Res">
        <title>The complete reference genome for grapevine (Vitis vinifera L.) genetics and breeding.</title>
        <authorList>
            <person name="Shi X."/>
            <person name="Cao S."/>
            <person name="Wang X."/>
            <person name="Huang S."/>
            <person name="Wang Y."/>
            <person name="Liu Z."/>
            <person name="Liu W."/>
            <person name="Leng X."/>
            <person name="Peng Y."/>
            <person name="Wang N."/>
            <person name="Wang Y."/>
            <person name="Ma Z."/>
            <person name="Xu X."/>
            <person name="Zhang F."/>
            <person name="Xue H."/>
            <person name="Zhong H."/>
            <person name="Wang Y."/>
            <person name="Zhang K."/>
            <person name="Velt A."/>
            <person name="Avia K."/>
            <person name="Holtgrawe D."/>
            <person name="Grimplet J."/>
            <person name="Matus J.T."/>
            <person name="Ware D."/>
            <person name="Wu X."/>
            <person name="Wang H."/>
            <person name="Liu C."/>
            <person name="Fang Y."/>
            <person name="Rustenholz C."/>
            <person name="Cheng Z."/>
            <person name="Xiao H."/>
            <person name="Zhou Y."/>
        </authorList>
    </citation>
    <scope>NUCLEOTIDE SEQUENCE [LARGE SCALE GENOMIC DNA]</scope>
    <source>
        <strain evidence="4">cv. Pinot noir / PN40024</strain>
        <tissue evidence="3">Leaf</tissue>
    </source>
</reference>
<protein>
    <recommendedName>
        <fullName evidence="2">PPM-type phosphatase domain-containing protein</fullName>
    </recommendedName>
</protein>
<sequence length="90" mass="10046">MMVAGFSKMDEETKDEASEEEDSSESSLLRWIGSTATVVVVDEEKLVVANCDHSRAVLCRSGVAVMCLLLDCFSSHENSQHRKTRYSIFL</sequence>
<dbReference type="Gene3D" id="3.60.40.10">
    <property type="entry name" value="PPM-type phosphatase domain"/>
    <property type="match status" value="1"/>
</dbReference>
<dbReference type="PROSITE" id="PS51746">
    <property type="entry name" value="PPM_2"/>
    <property type="match status" value="1"/>
</dbReference>
<feature type="region of interest" description="Disordered" evidence="1">
    <location>
        <begin position="1"/>
        <end position="28"/>
    </location>
</feature>
<name>A0ABY9BGS6_VITVI</name>
<dbReference type="SUPFAM" id="SSF81606">
    <property type="entry name" value="PP2C-like"/>
    <property type="match status" value="1"/>
</dbReference>
<evidence type="ECO:0000313" key="4">
    <source>
        <dbReference type="Proteomes" id="UP001227230"/>
    </source>
</evidence>
<accession>A0ABY9BGS6</accession>